<keyword evidence="1" id="KW-1133">Transmembrane helix</keyword>
<keyword evidence="3" id="KW-1185">Reference proteome</keyword>
<accession>A0ABT3ZED1</accession>
<sequence>MDPRRRAVLSQRPGVSGKGVVTWLTADSPLDLMDASYMLADPQIWNRLEGEDVVFDLDEHSLRTVRPDSYFALNVTDYGPGNLRRLAAAWFSDHFRIYVALVIGLMAVFAIWIGRAVPKTGVRTDQ</sequence>
<keyword evidence="1" id="KW-0472">Membrane</keyword>
<proteinExistence type="predicted"/>
<evidence type="ECO:0000313" key="2">
    <source>
        <dbReference type="EMBL" id="MCY0150003.1"/>
    </source>
</evidence>
<evidence type="ECO:0000313" key="3">
    <source>
        <dbReference type="Proteomes" id="UP001073227"/>
    </source>
</evidence>
<organism evidence="2 3">
    <name type="scientific">Hoeflea algicola</name>
    <dbReference type="NCBI Taxonomy" id="2983763"/>
    <lineage>
        <taxon>Bacteria</taxon>
        <taxon>Pseudomonadati</taxon>
        <taxon>Pseudomonadota</taxon>
        <taxon>Alphaproteobacteria</taxon>
        <taxon>Hyphomicrobiales</taxon>
        <taxon>Rhizobiaceae</taxon>
        <taxon>Hoeflea</taxon>
    </lineage>
</organism>
<evidence type="ECO:0000256" key="1">
    <source>
        <dbReference type="SAM" id="Phobius"/>
    </source>
</evidence>
<feature type="transmembrane region" description="Helical" evidence="1">
    <location>
        <begin position="95"/>
        <end position="114"/>
    </location>
</feature>
<reference evidence="2" key="1">
    <citation type="submission" date="2022-10" db="EMBL/GenBank/DDBJ databases">
        <title>Hoeflea sp. G2-23, isolated from marine algae.</title>
        <authorList>
            <person name="Kristyanto S."/>
            <person name="Kim J.M."/>
            <person name="Jeon C.O."/>
        </authorList>
    </citation>
    <scope>NUCLEOTIDE SEQUENCE</scope>
    <source>
        <strain evidence="2">G2-23</strain>
    </source>
</reference>
<name>A0ABT3ZED1_9HYPH</name>
<keyword evidence="1" id="KW-0812">Transmembrane</keyword>
<dbReference type="Proteomes" id="UP001073227">
    <property type="component" value="Unassembled WGS sequence"/>
</dbReference>
<dbReference type="EMBL" id="JAOVZR010000001">
    <property type="protein sequence ID" value="MCY0150003.1"/>
    <property type="molecule type" value="Genomic_DNA"/>
</dbReference>
<dbReference type="RefSeq" id="WP_267655444.1">
    <property type="nucleotide sequence ID" value="NZ_JAOVZR010000001.1"/>
</dbReference>
<comment type="caution">
    <text evidence="2">The sequence shown here is derived from an EMBL/GenBank/DDBJ whole genome shotgun (WGS) entry which is preliminary data.</text>
</comment>
<evidence type="ECO:0008006" key="4">
    <source>
        <dbReference type="Google" id="ProtNLM"/>
    </source>
</evidence>
<protein>
    <recommendedName>
        <fullName evidence="4">Cellulose synthase regulatory subunit</fullName>
    </recommendedName>
</protein>
<gene>
    <name evidence="2" type="ORF">OEG84_20440</name>
</gene>